<keyword evidence="8" id="KW-0493">Microtubule</keyword>
<evidence type="ECO:0000256" key="4">
    <source>
        <dbReference type="ARBA" id="ARBA00005366"/>
    </source>
</evidence>
<evidence type="ECO:0000256" key="15">
    <source>
        <dbReference type="ARBA" id="ARBA00023306"/>
    </source>
</evidence>
<feature type="compositionally biased region" description="Low complexity" evidence="19">
    <location>
        <begin position="172"/>
        <end position="187"/>
    </location>
</feature>
<evidence type="ECO:0000313" key="20">
    <source>
        <dbReference type="EMBL" id="PNP52675.1"/>
    </source>
</evidence>
<evidence type="ECO:0000256" key="7">
    <source>
        <dbReference type="ARBA" id="ARBA00022618"/>
    </source>
</evidence>
<dbReference type="Proteomes" id="UP000236290">
    <property type="component" value="Unassembled WGS sequence"/>
</dbReference>
<evidence type="ECO:0000256" key="3">
    <source>
        <dbReference type="ARBA" id="ARBA00004629"/>
    </source>
</evidence>
<comment type="subcellular location">
    <subcellularLocation>
        <location evidence="3">Chromosome</location>
        <location evidence="3">Centromere</location>
        <location evidence="3">Kinetochore</location>
    </subcellularLocation>
    <subcellularLocation>
        <location evidence="2">Cytoplasm</location>
        <location evidence="2">Cytoskeleton</location>
        <location evidence="2">Spindle</location>
    </subcellularLocation>
    <subcellularLocation>
        <location evidence="1">Nucleus</location>
    </subcellularLocation>
</comment>
<keyword evidence="15" id="KW-0131">Cell cycle</keyword>
<dbReference type="PANTHER" id="PTHR28216:SF1">
    <property type="entry name" value="DASH COMPLEX SUBUNIT DUO1"/>
    <property type="match status" value="1"/>
</dbReference>
<keyword evidence="6" id="KW-0963">Cytoplasm</keyword>
<evidence type="ECO:0000256" key="8">
    <source>
        <dbReference type="ARBA" id="ARBA00022701"/>
    </source>
</evidence>
<dbReference type="GO" id="GO:0072686">
    <property type="term" value="C:mitotic spindle"/>
    <property type="evidence" value="ECO:0007669"/>
    <property type="project" value="InterPro"/>
</dbReference>
<feature type="region of interest" description="Disordered" evidence="19">
    <location>
        <begin position="1"/>
        <end position="53"/>
    </location>
</feature>
<accession>A0A2K0U4G7</accession>
<evidence type="ECO:0000256" key="6">
    <source>
        <dbReference type="ARBA" id="ARBA00022490"/>
    </source>
</evidence>
<keyword evidence="14" id="KW-0539">Nucleus</keyword>
<keyword evidence="10" id="KW-0159">Chromosome partition</keyword>
<evidence type="ECO:0000256" key="16">
    <source>
        <dbReference type="ARBA" id="ARBA00023328"/>
    </source>
</evidence>
<evidence type="ECO:0000256" key="2">
    <source>
        <dbReference type="ARBA" id="ARBA00004186"/>
    </source>
</evidence>
<dbReference type="GO" id="GO:0007059">
    <property type="term" value="P:chromosome segregation"/>
    <property type="evidence" value="ECO:0007669"/>
    <property type="project" value="UniProtKB-KW"/>
</dbReference>
<dbReference type="Pfam" id="PF08651">
    <property type="entry name" value="DASH_Duo1"/>
    <property type="match status" value="1"/>
</dbReference>
<proteinExistence type="inferred from homology"/>
<evidence type="ECO:0000256" key="19">
    <source>
        <dbReference type="SAM" id="MobiDB-lite"/>
    </source>
</evidence>
<dbReference type="AlphaFoldDB" id="A0A2K0U4G7"/>
<evidence type="ECO:0000256" key="5">
    <source>
        <dbReference type="ARBA" id="ARBA00022454"/>
    </source>
</evidence>
<evidence type="ECO:0000256" key="18">
    <source>
        <dbReference type="ARBA" id="ARBA00044358"/>
    </source>
</evidence>
<organism evidence="20 21">
    <name type="scientific">Trichoderma harzianum</name>
    <name type="common">Hypocrea lixii</name>
    <dbReference type="NCBI Taxonomy" id="5544"/>
    <lineage>
        <taxon>Eukaryota</taxon>
        <taxon>Fungi</taxon>
        <taxon>Dikarya</taxon>
        <taxon>Ascomycota</taxon>
        <taxon>Pezizomycotina</taxon>
        <taxon>Sordariomycetes</taxon>
        <taxon>Hypocreomycetidae</taxon>
        <taxon>Hypocreales</taxon>
        <taxon>Hypocreaceae</taxon>
        <taxon>Trichoderma</taxon>
    </lineage>
</organism>
<evidence type="ECO:0000313" key="21">
    <source>
        <dbReference type="Proteomes" id="UP000236290"/>
    </source>
</evidence>
<keyword evidence="12" id="KW-0175">Coiled coil</keyword>
<evidence type="ECO:0000256" key="10">
    <source>
        <dbReference type="ARBA" id="ARBA00022829"/>
    </source>
</evidence>
<keyword evidence="13" id="KW-0206">Cytoskeleton</keyword>
<dbReference type="GO" id="GO:0042729">
    <property type="term" value="C:DASH complex"/>
    <property type="evidence" value="ECO:0007669"/>
    <property type="project" value="InterPro"/>
</dbReference>
<dbReference type="EMBL" id="MTYI01000100">
    <property type="protein sequence ID" value="PNP52675.1"/>
    <property type="molecule type" value="Genomic_DNA"/>
</dbReference>
<evidence type="ECO:0000256" key="14">
    <source>
        <dbReference type="ARBA" id="ARBA00023242"/>
    </source>
</evidence>
<comment type="similarity">
    <text evidence="4">Belongs to the DASH complex DUO1 family.</text>
</comment>
<gene>
    <name evidence="20" type="ORF">THARTR1_06840</name>
</gene>
<sequence>MADHMEVDDDDADLWTSPVKNPPSERPKTPKTPRTPRTPKTPPGNDRQSEPLDREAMLKRELEGVRSINRVIEGVIGTLQRTGSNMDSVSRTVSNASTLLNTWTRILSQTEHNQRLILDPTWKGATNDLAEIEAEALRKQQEEARKAAEEEERKEELRRRREEEELRRKLPASASARGARGSTAGLRGARGRTRVATASSRMRSRSSSRIATSSGYSGSSTISAASSSRGASGIGRGLGTTRSRYNRAK</sequence>
<evidence type="ECO:0000256" key="1">
    <source>
        <dbReference type="ARBA" id="ARBA00004123"/>
    </source>
</evidence>
<dbReference type="OrthoDB" id="5599235at2759"/>
<protein>
    <recommendedName>
        <fullName evidence="17">DASH complex subunit DUO1</fullName>
    </recommendedName>
    <alternativeName>
        <fullName evidence="18">Outer kinetochore protein DUO1</fullName>
    </alternativeName>
</protein>
<dbReference type="GO" id="GO:0000278">
    <property type="term" value="P:mitotic cell cycle"/>
    <property type="evidence" value="ECO:0007669"/>
    <property type="project" value="InterPro"/>
</dbReference>
<dbReference type="GO" id="GO:0005874">
    <property type="term" value="C:microtubule"/>
    <property type="evidence" value="ECO:0007669"/>
    <property type="project" value="UniProtKB-KW"/>
</dbReference>
<evidence type="ECO:0000256" key="17">
    <source>
        <dbReference type="ARBA" id="ARBA00044152"/>
    </source>
</evidence>
<keyword evidence="9" id="KW-0498">Mitosis</keyword>
<dbReference type="InterPro" id="IPR013960">
    <property type="entry name" value="DASH_Duo1"/>
</dbReference>
<comment type="caution">
    <text evidence="20">The sequence shown here is derived from an EMBL/GenBank/DDBJ whole genome shotgun (WGS) entry which is preliminary data.</text>
</comment>
<feature type="compositionally biased region" description="Low complexity" evidence="19">
    <location>
        <begin position="194"/>
        <end position="231"/>
    </location>
</feature>
<keyword evidence="7" id="KW-0132">Cell division</keyword>
<feature type="compositionally biased region" description="Basic and acidic residues" evidence="19">
    <location>
        <begin position="154"/>
        <end position="168"/>
    </location>
</feature>
<evidence type="ECO:0000256" key="13">
    <source>
        <dbReference type="ARBA" id="ARBA00023212"/>
    </source>
</evidence>
<keyword evidence="5" id="KW-0158">Chromosome</keyword>
<keyword evidence="11" id="KW-0995">Kinetochore</keyword>
<evidence type="ECO:0000256" key="11">
    <source>
        <dbReference type="ARBA" id="ARBA00022838"/>
    </source>
</evidence>
<name>A0A2K0U4G7_TRIHA</name>
<keyword evidence="16" id="KW-0137">Centromere</keyword>
<evidence type="ECO:0000256" key="12">
    <source>
        <dbReference type="ARBA" id="ARBA00023054"/>
    </source>
</evidence>
<dbReference type="PANTHER" id="PTHR28216">
    <property type="entry name" value="DASH COMPLEX SUBUNIT DUO1"/>
    <property type="match status" value="1"/>
</dbReference>
<dbReference type="GO" id="GO:0051301">
    <property type="term" value="P:cell division"/>
    <property type="evidence" value="ECO:0007669"/>
    <property type="project" value="UniProtKB-KW"/>
</dbReference>
<evidence type="ECO:0000256" key="9">
    <source>
        <dbReference type="ARBA" id="ARBA00022776"/>
    </source>
</evidence>
<feature type="compositionally biased region" description="Acidic residues" evidence="19">
    <location>
        <begin position="1"/>
        <end position="13"/>
    </location>
</feature>
<feature type="region of interest" description="Disordered" evidence="19">
    <location>
        <begin position="140"/>
        <end position="249"/>
    </location>
</feature>
<reference evidence="20 21" key="1">
    <citation type="submission" date="2017-02" db="EMBL/GenBank/DDBJ databases">
        <title>Genomes of Trichoderma spp. with biocontrol activity.</title>
        <authorList>
            <person name="Gardiner D."/>
            <person name="Kazan K."/>
            <person name="Vos C."/>
            <person name="Harvey P."/>
        </authorList>
    </citation>
    <scope>NUCLEOTIDE SEQUENCE [LARGE SCALE GENOMIC DNA]</scope>
    <source>
        <strain evidence="20 21">Tr1</strain>
    </source>
</reference>